<dbReference type="SUPFAM" id="SSF117281">
    <property type="entry name" value="Kelch motif"/>
    <property type="match status" value="1"/>
</dbReference>
<evidence type="ECO:0000256" key="14">
    <source>
        <dbReference type="ARBA" id="ARBA00030847"/>
    </source>
</evidence>
<dbReference type="OrthoDB" id="47172at2759"/>
<comment type="function">
    <text evidence="11">Probable S-adenosyl-L-methionine-dependent methyltransferase that acts as a component of the wybutosine biosynthesis pathway. Wybutosine is a hyper modified guanosine with a tricyclic base found at the 3'-position adjacent to the anticodon of eukaryotic phenylalanine tRNA. May methylate the carboxyl group of leucine residues to form alpha-leucine ester residues.</text>
</comment>
<dbReference type="Gene3D" id="2.120.10.80">
    <property type="entry name" value="Kelch-type beta propeller"/>
    <property type="match status" value="1"/>
</dbReference>
<comment type="similarity">
    <text evidence="3">Belongs to the methyltransferase superfamily. LCMT family.</text>
</comment>
<dbReference type="SUPFAM" id="SSF53335">
    <property type="entry name" value="S-adenosyl-L-methionine-dependent methyltransferases"/>
    <property type="match status" value="1"/>
</dbReference>
<dbReference type="Proteomes" id="UP000700596">
    <property type="component" value="Unassembled WGS sequence"/>
</dbReference>
<evidence type="ECO:0000256" key="1">
    <source>
        <dbReference type="ARBA" id="ARBA00001806"/>
    </source>
</evidence>
<dbReference type="GO" id="GO:0031591">
    <property type="term" value="P:wybutosine biosynthetic process"/>
    <property type="evidence" value="ECO:0007669"/>
    <property type="project" value="TreeGrafter"/>
</dbReference>
<dbReference type="SUPFAM" id="SSF51197">
    <property type="entry name" value="Clavaminate synthase-like"/>
    <property type="match status" value="1"/>
</dbReference>
<dbReference type="Pfam" id="PF13418">
    <property type="entry name" value="Beta-prop_TYW4"/>
    <property type="match status" value="1"/>
</dbReference>
<evidence type="ECO:0000256" key="4">
    <source>
        <dbReference type="ARBA" id="ARBA00012155"/>
    </source>
</evidence>
<evidence type="ECO:0000256" key="15">
    <source>
        <dbReference type="ARBA" id="ARBA00049250"/>
    </source>
</evidence>
<dbReference type="PROSITE" id="PS51184">
    <property type="entry name" value="JMJC"/>
    <property type="match status" value="1"/>
</dbReference>
<evidence type="ECO:0000256" key="5">
    <source>
        <dbReference type="ARBA" id="ARBA00012779"/>
    </source>
</evidence>
<dbReference type="InterPro" id="IPR041667">
    <property type="entry name" value="Cupin_8"/>
</dbReference>
<gene>
    <name evidence="18" type="ORF">B0J11DRAFT_117254</name>
</gene>
<comment type="pathway">
    <text evidence="2">tRNA modification; wybutosine-tRNA(Phe) biosynthesis.</text>
</comment>
<dbReference type="EMBL" id="JAGMWT010000015">
    <property type="protein sequence ID" value="KAH7116090.1"/>
    <property type="molecule type" value="Genomic_DNA"/>
</dbReference>
<dbReference type="InterPro" id="IPR003347">
    <property type="entry name" value="JmjC_dom"/>
</dbReference>
<protein>
    <recommendedName>
        <fullName evidence="6">tRNA wybutosine-synthesizing protein 4</fullName>
        <ecNumber evidence="5">2.1.1.290</ecNumber>
        <ecNumber evidence="4">2.3.1.231</ecNumber>
    </recommendedName>
    <alternativeName>
        <fullName evidence="13">Leucine carboxyl methyltransferase 2</fullName>
    </alternativeName>
    <alternativeName>
        <fullName evidence="14">tRNA(Phe) (7-(3-amino-3-(methoxycarbonyl)propyl)wyosine(37)-N)-methoxycarbonyltransferase</fullName>
    </alternativeName>
    <alternativeName>
        <fullName evidence="12">tRNA(Phe) (7-(3-amino-3-carboxypropyl)wyosine(37)-O)-methyltransferase</fullName>
    </alternativeName>
</protein>
<reference evidence="18" key="1">
    <citation type="journal article" date="2021" name="Nat. Commun.">
        <title>Genetic determinants of endophytism in the Arabidopsis root mycobiome.</title>
        <authorList>
            <person name="Mesny F."/>
            <person name="Miyauchi S."/>
            <person name="Thiergart T."/>
            <person name="Pickel B."/>
            <person name="Atanasova L."/>
            <person name="Karlsson M."/>
            <person name="Huettel B."/>
            <person name="Barry K.W."/>
            <person name="Haridas S."/>
            <person name="Chen C."/>
            <person name="Bauer D."/>
            <person name="Andreopoulos W."/>
            <person name="Pangilinan J."/>
            <person name="LaButti K."/>
            <person name="Riley R."/>
            <person name="Lipzen A."/>
            <person name="Clum A."/>
            <person name="Drula E."/>
            <person name="Henrissat B."/>
            <person name="Kohler A."/>
            <person name="Grigoriev I.V."/>
            <person name="Martin F.M."/>
            <person name="Hacquard S."/>
        </authorList>
    </citation>
    <scope>NUCLEOTIDE SEQUENCE</scope>
    <source>
        <strain evidence="18">MPI-CAGE-CH-0243</strain>
    </source>
</reference>
<organism evidence="18 19">
    <name type="scientific">Dendryphion nanum</name>
    <dbReference type="NCBI Taxonomy" id="256645"/>
    <lineage>
        <taxon>Eukaryota</taxon>
        <taxon>Fungi</taxon>
        <taxon>Dikarya</taxon>
        <taxon>Ascomycota</taxon>
        <taxon>Pezizomycotina</taxon>
        <taxon>Dothideomycetes</taxon>
        <taxon>Pleosporomycetidae</taxon>
        <taxon>Pleosporales</taxon>
        <taxon>Torulaceae</taxon>
        <taxon>Dendryphion</taxon>
    </lineage>
</organism>
<dbReference type="InterPro" id="IPR029063">
    <property type="entry name" value="SAM-dependent_MTases_sf"/>
</dbReference>
<evidence type="ECO:0000256" key="7">
    <source>
        <dbReference type="ARBA" id="ARBA00022603"/>
    </source>
</evidence>
<dbReference type="Pfam" id="PF04072">
    <property type="entry name" value="LCM"/>
    <property type="match status" value="1"/>
</dbReference>
<evidence type="ECO:0000256" key="2">
    <source>
        <dbReference type="ARBA" id="ARBA00004797"/>
    </source>
</evidence>
<dbReference type="GO" id="GO:0008175">
    <property type="term" value="F:tRNA methyltransferase activity"/>
    <property type="evidence" value="ECO:0007669"/>
    <property type="project" value="TreeGrafter"/>
</dbReference>
<dbReference type="PANTHER" id="PTHR46529:SF1">
    <property type="entry name" value="TRNA WYBUTOSINE-SYNTHESIZING PROTEIN 4"/>
    <property type="match status" value="1"/>
</dbReference>
<name>A0A9P9IE29_9PLEO</name>
<evidence type="ECO:0000256" key="10">
    <source>
        <dbReference type="ARBA" id="ARBA00022694"/>
    </source>
</evidence>
<evidence type="ECO:0000256" key="16">
    <source>
        <dbReference type="SAM" id="MobiDB-lite"/>
    </source>
</evidence>
<keyword evidence="9" id="KW-0949">S-adenosyl-L-methionine</keyword>
<evidence type="ECO:0000256" key="12">
    <source>
        <dbReference type="ARBA" id="ARBA00029750"/>
    </source>
</evidence>
<keyword evidence="7" id="KW-0489">Methyltransferase</keyword>
<sequence length="966" mass="106458">MHPLREYLNEVRVLSLMETGRNFSQILTCISDPLPFQFWHRYPTICQNTVFVDVDYPQLIERKRNRMLSSDMLRNPLFKTQIRSSEPPIYLKTDKYMAVGCDLRDLETLERVLKNELPDHSILFVAEVSITYMPLADSNALIKWASTLDKARFCLLEQYLPNGPDHPFAKTMLSHFSKLQTSIYAVGDYPTLQDQASRFSESGWPTVEIAKSLWDIWSDNEFTPASLRRSLDSIEPFDEWEEFALFAGHYFLIVASTSGSTASTPTDDCLRSTDAPENIKNRDESASTAVDVSIKRSETRLTPRRFGAAFALDDNNVAFHGGQGPQQRLSSIDVLQRSDPKTRLQFLTTPHARICHTITSINSTDALLVGGRTSPAHALADCWLIKEDGIHQVQDLSPARYRHSSARVVLPCGAGHADIEGVMVFGGKTSDGSVLDECNLWTSHGWQQVSVVGSRPPARFGAAMCTTVGSNWGLIIGGLNADGTVLDDIWEFHISAAQQTERIEGRFTERTNGLSSQIANLPYARVGATLVPFADGMLLIGGVSGKNILGSAGDILSISTSSPGSAVQIGYANALYPADSYLLVGCGVTAVGRDEILIAGGGAVCFSMGSFWNEGCLTITKPESVTLQHWSVSVMDSVVKSPRQNLKPTPSKNKGKEKSKEKKRAGSKVATVSTVQIDSADDFVPLVSASKPVIIQGLDLGPCTECWTLDYLKDKIGADREIVIHESSSDRMTFKDKNFQYIKQSFGDFIDGIARGSKTYLRAVSAAQPNKLPTKLEDDFPTIAADFVLPQCLDSVVKEGYHSSPLRISGPVSLWLHYDVLANVLCQIRGSKTLRLYPPSDVRHLDFPPGGSSSNTNVLSLEATEQLRHAHPHVASLKPGDVLFIPPMWAHTATPEDGASVAVNVFWKNLDKGYAAGKDVYGNRDIQAYENGRRDVEKILRAFKDVPENIRRFYVERLAAELLEKA</sequence>
<dbReference type="PANTHER" id="PTHR46529">
    <property type="entry name" value="TRNA WYBUTOSINE-SYNTHESIZING PROTEIN 4"/>
    <property type="match status" value="1"/>
</dbReference>
<comment type="catalytic activity">
    <reaction evidence="1">
        <text>7-[(3S)-3-amino-3-carboxypropyl]wyosine(37) in tRNA(Phe) + S-adenosyl-L-methionine = 7-[(3S)-(3-amino-3-methoxycarbonyl)propyl]wyosine(37) in tRNA(Phe) + S-adenosyl-L-homocysteine</text>
        <dbReference type="Rhea" id="RHEA:36903"/>
        <dbReference type="Rhea" id="RHEA-COMP:10379"/>
        <dbReference type="Rhea" id="RHEA-COMP:11844"/>
        <dbReference type="ChEBI" id="CHEBI:57856"/>
        <dbReference type="ChEBI" id="CHEBI:59789"/>
        <dbReference type="ChEBI" id="CHEBI:73543"/>
        <dbReference type="ChEBI" id="CHEBI:74275"/>
        <dbReference type="EC" id="2.1.1.290"/>
    </reaction>
</comment>
<comment type="catalytic activity">
    <reaction evidence="15">
        <text>7-[(3S)-(3-amino-3-methoxycarbonyl)propyl]wyosine(37) in tRNA(Phe) + S-adenosyl-L-methionine + CO2 = wybutosine(37) in tRNA(Phe) + S-adenosyl-L-homocysteine + 2 H(+)</text>
        <dbReference type="Rhea" id="RHEA:37119"/>
        <dbReference type="Rhea" id="RHEA-COMP:11844"/>
        <dbReference type="Rhea" id="RHEA-COMP:11847"/>
        <dbReference type="ChEBI" id="CHEBI:15378"/>
        <dbReference type="ChEBI" id="CHEBI:16526"/>
        <dbReference type="ChEBI" id="CHEBI:57856"/>
        <dbReference type="ChEBI" id="CHEBI:59789"/>
        <dbReference type="ChEBI" id="CHEBI:73544"/>
        <dbReference type="ChEBI" id="CHEBI:74275"/>
        <dbReference type="EC" id="2.3.1.231"/>
    </reaction>
</comment>
<evidence type="ECO:0000256" key="8">
    <source>
        <dbReference type="ARBA" id="ARBA00022679"/>
    </source>
</evidence>
<dbReference type="InterPro" id="IPR015915">
    <property type="entry name" value="Kelch-typ_b-propeller"/>
</dbReference>
<evidence type="ECO:0000256" key="6">
    <source>
        <dbReference type="ARBA" id="ARBA00018045"/>
    </source>
</evidence>
<dbReference type="InterPro" id="IPR007213">
    <property type="entry name" value="Ppm1/Ppm2/Tcmp"/>
</dbReference>
<keyword evidence="10" id="KW-0819">tRNA processing</keyword>
<dbReference type="EC" id="2.3.1.231" evidence="4"/>
<accession>A0A9P9IE29</accession>
<dbReference type="Pfam" id="PF13621">
    <property type="entry name" value="Cupin_8"/>
    <property type="match status" value="1"/>
</dbReference>
<evidence type="ECO:0000313" key="18">
    <source>
        <dbReference type="EMBL" id="KAH7116090.1"/>
    </source>
</evidence>
<keyword evidence="19" id="KW-1185">Reference proteome</keyword>
<evidence type="ECO:0000256" key="11">
    <source>
        <dbReference type="ARBA" id="ARBA00025588"/>
    </source>
</evidence>
<evidence type="ECO:0000259" key="17">
    <source>
        <dbReference type="PROSITE" id="PS51184"/>
    </source>
</evidence>
<dbReference type="FunFam" id="2.60.120.650:FF:000043">
    <property type="entry name" value="tRNA wybutosine-synthesizing protein 4"/>
    <property type="match status" value="1"/>
</dbReference>
<proteinExistence type="inferred from homology"/>
<dbReference type="Gene3D" id="3.40.50.150">
    <property type="entry name" value="Vaccinia Virus protein VP39"/>
    <property type="match status" value="1"/>
</dbReference>
<keyword evidence="8" id="KW-0808">Transferase</keyword>
<dbReference type="EC" id="2.1.1.290" evidence="5"/>
<dbReference type="Gene3D" id="2.60.120.650">
    <property type="entry name" value="Cupin"/>
    <property type="match status" value="1"/>
</dbReference>
<dbReference type="AlphaFoldDB" id="A0A9P9IE29"/>
<evidence type="ECO:0000256" key="9">
    <source>
        <dbReference type="ARBA" id="ARBA00022691"/>
    </source>
</evidence>
<comment type="caution">
    <text evidence="18">The sequence shown here is derived from an EMBL/GenBank/DDBJ whole genome shotgun (WGS) entry which is preliminary data.</text>
</comment>
<dbReference type="GO" id="GO:0030488">
    <property type="term" value="P:tRNA methylation"/>
    <property type="evidence" value="ECO:0007669"/>
    <property type="project" value="TreeGrafter"/>
</dbReference>
<evidence type="ECO:0000256" key="13">
    <source>
        <dbReference type="ARBA" id="ARBA00030231"/>
    </source>
</evidence>
<evidence type="ECO:0000313" key="19">
    <source>
        <dbReference type="Proteomes" id="UP000700596"/>
    </source>
</evidence>
<evidence type="ECO:0000256" key="3">
    <source>
        <dbReference type="ARBA" id="ARBA00010703"/>
    </source>
</evidence>
<dbReference type="Gene3D" id="6.10.140.1470">
    <property type="match status" value="1"/>
</dbReference>
<feature type="region of interest" description="Disordered" evidence="16">
    <location>
        <begin position="641"/>
        <end position="667"/>
    </location>
</feature>
<feature type="domain" description="JmjC" evidence="17">
    <location>
        <begin position="769"/>
        <end position="924"/>
    </location>
</feature>